<keyword evidence="4" id="KW-1185">Reference proteome</keyword>
<feature type="compositionally biased region" description="Low complexity" evidence="2">
    <location>
        <begin position="1301"/>
        <end position="1311"/>
    </location>
</feature>
<accession>A0A388LLR6</accession>
<feature type="compositionally biased region" description="Basic and acidic residues" evidence="2">
    <location>
        <begin position="1257"/>
        <end position="1281"/>
    </location>
</feature>
<feature type="compositionally biased region" description="Polar residues" evidence="2">
    <location>
        <begin position="373"/>
        <end position="384"/>
    </location>
</feature>
<name>A0A388LLR6_CHABU</name>
<feature type="compositionally biased region" description="Low complexity" evidence="2">
    <location>
        <begin position="464"/>
        <end position="475"/>
    </location>
</feature>
<evidence type="ECO:0000313" key="3">
    <source>
        <dbReference type="EMBL" id="GBG83276.1"/>
    </source>
</evidence>
<feature type="coiled-coil region" evidence="1">
    <location>
        <begin position="137"/>
        <end position="364"/>
    </location>
</feature>
<organism evidence="3 4">
    <name type="scientific">Chara braunii</name>
    <name type="common">Braun's stonewort</name>
    <dbReference type="NCBI Taxonomy" id="69332"/>
    <lineage>
        <taxon>Eukaryota</taxon>
        <taxon>Viridiplantae</taxon>
        <taxon>Streptophyta</taxon>
        <taxon>Charophyceae</taxon>
        <taxon>Charales</taxon>
        <taxon>Characeae</taxon>
        <taxon>Chara</taxon>
    </lineage>
</organism>
<feature type="compositionally biased region" description="Basic and acidic residues" evidence="2">
    <location>
        <begin position="721"/>
        <end position="746"/>
    </location>
</feature>
<feature type="compositionally biased region" description="Basic and acidic residues" evidence="2">
    <location>
        <begin position="1058"/>
        <end position="1093"/>
    </location>
</feature>
<proteinExistence type="predicted"/>
<feature type="compositionally biased region" description="Polar residues" evidence="2">
    <location>
        <begin position="948"/>
        <end position="963"/>
    </location>
</feature>
<feature type="compositionally biased region" description="Pro residues" evidence="2">
    <location>
        <begin position="633"/>
        <end position="649"/>
    </location>
</feature>
<reference evidence="3 4" key="1">
    <citation type="journal article" date="2018" name="Cell">
        <title>The Chara Genome: Secondary Complexity and Implications for Plant Terrestrialization.</title>
        <authorList>
            <person name="Nishiyama T."/>
            <person name="Sakayama H."/>
            <person name="Vries J.D."/>
            <person name="Buschmann H."/>
            <person name="Saint-Marcoux D."/>
            <person name="Ullrich K.K."/>
            <person name="Haas F.B."/>
            <person name="Vanderstraeten L."/>
            <person name="Becker D."/>
            <person name="Lang D."/>
            <person name="Vosolsobe S."/>
            <person name="Rombauts S."/>
            <person name="Wilhelmsson P.K.I."/>
            <person name="Janitza P."/>
            <person name="Kern R."/>
            <person name="Heyl A."/>
            <person name="Rumpler F."/>
            <person name="Villalobos L.I.A.C."/>
            <person name="Clay J.M."/>
            <person name="Skokan R."/>
            <person name="Toyoda A."/>
            <person name="Suzuki Y."/>
            <person name="Kagoshima H."/>
            <person name="Schijlen E."/>
            <person name="Tajeshwar N."/>
            <person name="Catarino B."/>
            <person name="Hetherington A.J."/>
            <person name="Saltykova A."/>
            <person name="Bonnot C."/>
            <person name="Breuninger H."/>
            <person name="Symeonidi A."/>
            <person name="Radhakrishnan G.V."/>
            <person name="Van Nieuwerburgh F."/>
            <person name="Deforce D."/>
            <person name="Chang C."/>
            <person name="Karol K.G."/>
            <person name="Hedrich R."/>
            <person name="Ulvskov P."/>
            <person name="Glockner G."/>
            <person name="Delwiche C.F."/>
            <person name="Petrasek J."/>
            <person name="Van de Peer Y."/>
            <person name="Friml J."/>
            <person name="Beilby M."/>
            <person name="Dolan L."/>
            <person name="Kohara Y."/>
            <person name="Sugano S."/>
            <person name="Fujiyama A."/>
            <person name="Delaux P.-M."/>
            <person name="Quint M."/>
            <person name="TheiBen G."/>
            <person name="Hagemann M."/>
            <person name="Harholt J."/>
            <person name="Dunand C."/>
            <person name="Zachgo S."/>
            <person name="Langdale J."/>
            <person name="Maumus F."/>
            <person name="Straeten D.V.D."/>
            <person name="Gould S.B."/>
            <person name="Rensing S.A."/>
        </authorList>
    </citation>
    <scope>NUCLEOTIDE SEQUENCE [LARGE SCALE GENOMIC DNA]</scope>
    <source>
        <strain evidence="3 4">S276</strain>
    </source>
</reference>
<feature type="compositionally biased region" description="Basic and acidic residues" evidence="2">
    <location>
        <begin position="422"/>
        <end position="431"/>
    </location>
</feature>
<feature type="compositionally biased region" description="Gly residues" evidence="2">
    <location>
        <begin position="387"/>
        <end position="421"/>
    </location>
</feature>
<keyword evidence="1" id="KW-0175">Coiled coil</keyword>
<comment type="caution">
    <text evidence="3">The sequence shown here is derived from an EMBL/GenBank/DDBJ whole genome shotgun (WGS) entry which is preliminary data.</text>
</comment>
<gene>
    <name evidence="3" type="ORF">CBR_g36891</name>
</gene>
<feature type="compositionally biased region" description="Basic and acidic residues" evidence="2">
    <location>
        <begin position="1391"/>
        <end position="1412"/>
    </location>
</feature>
<feature type="compositionally biased region" description="Basic and acidic residues" evidence="2">
    <location>
        <begin position="1036"/>
        <end position="1045"/>
    </location>
</feature>
<feature type="compositionally biased region" description="Basic and acidic residues" evidence="2">
    <location>
        <begin position="1288"/>
        <end position="1300"/>
    </location>
</feature>
<feature type="compositionally biased region" description="Basic and acidic residues" evidence="2">
    <location>
        <begin position="761"/>
        <end position="770"/>
    </location>
</feature>
<dbReference type="EMBL" id="BFEA01000434">
    <property type="protein sequence ID" value="GBG83276.1"/>
    <property type="molecule type" value="Genomic_DNA"/>
</dbReference>
<evidence type="ECO:0000256" key="1">
    <source>
        <dbReference type="SAM" id="Coils"/>
    </source>
</evidence>
<feature type="region of interest" description="Disordered" evidence="2">
    <location>
        <begin position="1241"/>
        <end position="1431"/>
    </location>
</feature>
<feature type="compositionally biased region" description="Basic and acidic residues" evidence="2">
    <location>
        <begin position="865"/>
        <end position="877"/>
    </location>
</feature>
<feature type="compositionally biased region" description="Polar residues" evidence="2">
    <location>
        <begin position="878"/>
        <end position="890"/>
    </location>
</feature>
<evidence type="ECO:0000256" key="2">
    <source>
        <dbReference type="SAM" id="MobiDB-lite"/>
    </source>
</evidence>
<feature type="region of interest" description="Disordered" evidence="2">
    <location>
        <begin position="566"/>
        <end position="1149"/>
    </location>
</feature>
<dbReference type="Gramene" id="GBG83276">
    <property type="protein sequence ID" value="GBG83276"/>
    <property type="gene ID" value="CBR_g36891"/>
</dbReference>
<dbReference type="Proteomes" id="UP000265515">
    <property type="component" value="Unassembled WGS sequence"/>
</dbReference>
<feature type="compositionally biased region" description="Basic and acidic residues" evidence="2">
    <location>
        <begin position="777"/>
        <end position="830"/>
    </location>
</feature>
<feature type="compositionally biased region" description="Basic and acidic residues" evidence="2">
    <location>
        <begin position="930"/>
        <end position="947"/>
    </location>
</feature>
<feature type="region of interest" description="Disordered" evidence="2">
    <location>
        <begin position="366"/>
        <end position="488"/>
    </location>
</feature>
<dbReference type="OrthoDB" id="1902627at2759"/>
<protein>
    <submittedName>
        <fullName evidence="3">Uncharacterized protein</fullName>
    </submittedName>
</protein>
<evidence type="ECO:0000313" key="4">
    <source>
        <dbReference type="Proteomes" id="UP000265515"/>
    </source>
</evidence>
<feature type="compositionally biased region" description="Gly residues" evidence="2">
    <location>
        <begin position="1026"/>
        <end position="1035"/>
    </location>
</feature>
<sequence>MRPWWPIFVYGMGYDDEALVASASRLGHLNPSGSFPDLKAARPLTGVQTDWTWSATGNRQQNVGGAGGSPSPFMVWGKKAGGGGGGGGGGGERAGIAVGGVGGGGGGGGSSRLNNFHNDVWATSGQVKRILLANRDKESMLEEIMDLKRTVADLGEQLKMARVRAVTVEMENRKLEKDLTEVEMQGLADGPRTGGAALLRSKLMTLKERLADLQAAYDTQNEELNSLRRDVRVTYVRELEIERSIYAEEVIRLQRLVRRMEIHSQRGTSDSKEATKLRERASRLENANHHLEQYILALNRAVETANRELIAHREKTTQLLTEAQQSQDIQKDLQDRKLHLEATVRALQEQTQVLTERLQLSEQELRASGLRDQPSSPAYLSQESPGRGEGGEGVGVGVGVGVGGGGGGGGGGGRQGGQGGEAGKREEEWRERRRSKRSSPGMAAPTGELPGSHGTWENATPMPQQSTSGTSAQQGLGPEPSSSSSRRDSLTLKAFIIAPGEAKKIVVSGSGGMQHVLTMDMRPWEFKAGGGDRQQLQDGEIVEGLALRPQLAVGPKVEELRTEKYTRASSSELPGAAQKGEQKHNVGGGGGNGRIQELGGLASRAITMSDELPSSVRSSSQQQKEHNRIIPNELPPMLPPRPPPPPPGHAQPLPNEHRNNRQNGTHSHVPEARPQSGEKSGNVVHAQMHEEQRHSRKLGVHGQPTESSPHGGGQKGGNPQARKDSHTEARKQVKDVEQSSKPKDNHIGTNATRAQTPAPAPEDHRYDNKNAGHGKRTASEAPKHSKRTASEAPEHSKRTASEAPEHSKRTASEAPEMKMQDIVNDHRYKTELQSNGGEKGGHSQAPEQRQKGATPKDAVQAQAHTPDENRTQTRKENATQARPLTSNDGNNSKEKLESAVMSRQTPREQERPALTQIEVGPTLRSAPNDLEDRGDKEARENRTENQSRSRGTPEQSSKESLPTNRLAAAKAHDTTDLQGQGQGQGQSQSQGQGQGHSPAAKVRREESGKNASSSSQAASTTEEGVKGGILGGGDPPRGKEHEDTHYPATPKPPSNRNVEGKEGHVKENAKPQTSKEHHQDKPMTGGERAEGGKDVSSSQSSSARGPGHQGVSAGGSATHGQGEGKPAPNNLHADVAKSNPPSTTHGDGKEQNIEAANVQEHTLEAANVRLHTSEAVNVRLHTSEAAMNVHLHTSATNHPGNLMVEDGSAGASISNPTISSVPSVNDRGGILSPGICSCGKQHEGGGVCSNEPEPGGGDDKPMAEQASRTDGDKKHLQESTKETGQGQHYEDGIAQDKRADSGNQSSSLSQSVGIHGHQERTSSDTCSLSGDEHKECGTEGTATNPANPTMAKQHPSGTNGHGDPAGMDGLGHKQMPSREPEAGHAGTSVENHQDKREGSDPKAEGSTKKDEALDPQSHSSSEAGRGELQGG</sequence>